<keyword evidence="6" id="KW-0812">Transmembrane</keyword>
<keyword evidence="3" id="KW-0813">Transport</keyword>
<dbReference type="Gene3D" id="3.30.1150.10">
    <property type="match status" value="1"/>
</dbReference>
<accession>A0A2T4HZS4</accession>
<dbReference type="SUPFAM" id="SSF74653">
    <property type="entry name" value="TolA/TonB C-terminal domain"/>
    <property type="match status" value="1"/>
</dbReference>
<dbReference type="AlphaFoldDB" id="A0A2T4HZS4"/>
<evidence type="ECO:0000256" key="9">
    <source>
        <dbReference type="ARBA" id="ARBA00023136"/>
    </source>
</evidence>
<reference evidence="11 12" key="1">
    <citation type="submission" date="2017-11" db="EMBL/GenBank/DDBJ databases">
        <title>Sphingomonas oleivorans sp. nov., isolated from oil-contaminated soil.</title>
        <authorList>
            <person name="Wang L."/>
            <person name="Chen L."/>
        </authorList>
    </citation>
    <scope>NUCLEOTIDE SEQUENCE [LARGE SCALE GENOMIC DNA]</scope>
    <source>
        <strain evidence="11 12">K101</strain>
    </source>
</reference>
<keyword evidence="8" id="KW-1133">Transmembrane helix</keyword>
<keyword evidence="5" id="KW-0997">Cell inner membrane</keyword>
<dbReference type="GO" id="GO:0031992">
    <property type="term" value="F:energy transducer activity"/>
    <property type="evidence" value="ECO:0007669"/>
    <property type="project" value="TreeGrafter"/>
</dbReference>
<proteinExistence type="inferred from homology"/>
<evidence type="ECO:0000256" key="3">
    <source>
        <dbReference type="ARBA" id="ARBA00022448"/>
    </source>
</evidence>
<dbReference type="RefSeq" id="WP_107394756.1">
    <property type="nucleotide sequence ID" value="NZ_PHHF01000042.1"/>
</dbReference>
<evidence type="ECO:0000259" key="10">
    <source>
        <dbReference type="PROSITE" id="PS52015"/>
    </source>
</evidence>
<dbReference type="Proteomes" id="UP000241206">
    <property type="component" value="Unassembled WGS sequence"/>
</dbReference>
<dbReference type="InterPro" id="IPR051045">
    <property type="entry name" value="TonB-dependent_transducer"/>
</dbReference>
<feature type="domain" description="TonB C-terminal" evidence="10">
    <location>
        <begin position="159"/>
        <end position="250"/>
    </location>
</feature>
<organism evidence="11 12">
    <name type="scientific">Edaphosphingomonas fennica</name>
    <dbReference type="NCBI Taxonomy" id="114404"/>
    <lineage>
        <taxon>Bacteria</taxon>
        <taxon>Pseudomonadati</taxon>
        <taxon>Pseudomonadota</taxon>
        <taxon>Alphaproteobacteria</taxon>
        <taxon>Sphingomonadales</taxon>
        <taxon>Rhizorhabdaceae</taxon>
        <taxon>Edaphosphingomonas</taxon>
    </lineage>
</organism>
<sequence>MHTVSLRDAGEARREAVFHASFPIDPPPAEAEAAIESAPARYGARSGANWPAIGAVALVHAALFTALIQMNVIPVKRIKAAPLVVELLAEPPAPPPAPPEQKVKPVKPIEPVIVAPAPIVKTPAPPPLVVTTATPPPPQSVIVAPKAAPAAPSAAPISAGDLSSNMISFKAPRYPVECRRRKEQGTVVLALLLGTDGAVADISVQTSSGFERLDKAALEAVRQWRWSPTMRGGQPMMVRGVVEIPFVLKS</sequence>
<evidence type="ECO:0000256" key="2">
    <source>
        <dbReference type="ARBA" id="ARBA00006555"/>
    </source>
</evidence>
<dbReference type="PANTHER" id="PTHR33446">
    <property type="entry name" value="PROTEIN TONB-RELATED"/>
    <property type="match status" value="1"/>
</dbReference>
<dbReference type="GO" id="GO:0015031">
    <property type="term" value="P:protein transport"/>
    <property type="evidence" value="ECO:0007669"/>
    <property type="project" value="UniProtKB-KW"/>
</dbReference>
<evidence type="ECO:0000256" key="1">
    <source>
        <dbReference type="ARBA" id="ARBA00004383"/>
    </source>
</evidence>
<evidence type="ECO:0000313" key="12">
    <source>
        <dbReference type="Proteomes" id="UP000241206"/>
    </source>
</evidence>
<dbReference type="PANTHER" id="PTHR33446:SF2">
    <property type="entry name" value="PROTEIN TONB"/>
    <property type="match status" value="1"/>
</dbReference>
<evidence type="ECO:0000313" key="11">
    <source>
        <dbReference type="EMBL" id="PTD22000.1"/>
    </source>
</evidence>
<keyword evidence="7" id="KW-0653">Protein transport</keyword>
<keyword evidence="4" id="KW-1003">Cell membrane</keyword>
<dbReference type="Pfam" id="PF03544">
    <property type="entry name" value="TonB_C"/>
    <property type="match status" value="1"/>
</dbReference>
<dbReference type="NCBIfam" id="TIGR01352">
    <property type="entry name" value="tonB_Cterm"/>
    <property type="match status" value="1"/>
</dbReference>
<dbReference type="EMBL" id="PHHF01000042">
    <property type="protein sequence ID" value="PTD22000.1"/>
    <property type="molecule type" value="Genomic_DNA"/>
</dbReference>
<evidence type="ECO:0000256" key="5">
    <source>
        <dbReference type="ARBA" id="ARBA00022519"/>
    </source>
</evidence>
<comment type="caution">
    <text evidence="11">The sequence shown here is derived from an EMBL/GenBank/DDBJ whole genome shotgun (WGS) entry which is preliminary data.</text>
</comment>
<evidence type="ECO:0000256" key="6">
    <source>
        <dbReference type="ARBA" id="ARBA00022692"/>
    </source>
</evidence>
<evidence type="ECO:0000256" key="8">
    <source>
        <dbReference type="ARBA" id="ARBA00022989"/>
    </source>
</evidence>
<dbReference type="GO" id="GO:0098797">
    <property type="term" value="C:plasma membrane protein complex"/>
    <property type="evidence" value="ECO:0007669"/>
    <property type="project" value="TreeGrafter"/>
</dbReference>
<keyword evidence="9" id="KW-0472">Membrane</keyword>
<evidence type="ECO:0000256" key="7">
    <source>
        <dbReference type="ARBA" id="ARBA00022927"/>
    </source>
</evidence>
<dbReference type="GO" id="GO:0055085">
    <property type="term" value="P:transmembrane transport"/>
    <property type="evidence" value="ECO:0007669"/>
    <property type="project" value="InterPro"/>
</dbReference>
<evidence type="ECO:0000256" key="4">
    <source>
        <dbReference type="ARBA" id="ARBA00022475"/>
    </source>
</evidence>
<comment type="subcellular location">
    <subcellularLocation>
        <location evidence="1">Cell inner membrane</location>
        <topology evidence="1">Single-pass membrane protein</topology>
        <orientation evidence="1">Periplasmic side</orientation>
    </subcellularLocation>
</comment>
<name>A0A2T4HZS4_9SPHN</name>
<keyword evidence="12" id="KW-1185">Reference proteome</keyword>
<protein>
    <submittedName>
        <fullName evidence="11">Energy transducer TonB</fullName>
    </submittedName>
</protein>
<dbReference type="InterPro" id="IPR006260">
    <property type="entry name" value="TonB/TolA_C"/>
</dbReference>
<dbReference type="PROSITE" id="PS52015">
    <property type="entry name" value="TONB_CTD"/>
    <property type="match status" value="1"/>
</dbReference>
<comment type="similarity">
    <text evidence="2">Belongs to the TonB family.</text>
</comment>
<gene>
    <name evidence="11" type="ORF">CV103_09460</name>
</gene>
<dbReference type="InterPro" id="IPR037682">
    <property type="entry name" value="TonB_C"/>
</dbReference>